<evidence type="ECO:0000259" key="3">
    <source>
        <dbReference type="Pfam" id="PF00078"/>
    </source>
</evidence>
<dbReference type="SUPFAM" id="SSF56672">
    <property type="entry name" value="DNA/RNA polymerases"/>
    <property type="match status" value="1"/>
</dbReference>
<evidence type="ECO:0000313" key="5">
    <source>
        <dbReference type="Proteomes" id="UP001221898"/>
    </source>
</evidence>
<reference evidence="4" key="1">
    <citation type="journal article" date="2023" name="Science">
        <title>Genome structures resolve the early diversification of teleost fishes.</title>
        <authorList>
            <person name="Parey E."/>
            <person name="Louis A."/>
            <person name="Montfort J."/>
            <person name="Bouchez O."/>
            <person name="Roques C."/>
            <person name="Iampietro C."/>
            <person name="Lluch J."/>
            <person name="Castinel A."/>
            <person name="Donnadieu C."/>
            <person name="Desvignes T."/>
            <person name="Floi Bucao C."/>
            <person name="Jouanno E."/>
            <person name="Wen M."/>
            <person name="Mejri S."/>
            <person name="Dirks R."/>
            <person name="Jansen H."/>
            <person name="Henkel C."/>
            <person name="Chen W.J."/>
            <person name="Zahm M."/>
            <person name="Cabau C."/>
            <person name="Klopp C."/>
            <person name="Thompson A.W."/>
            <person name="Robinson-Rechavi M."/>
            <person name="Braasch I."/>
            <person name="Lecointre G."/>
            <person name="Bobe J."/>
            <person name="Postlethwait J.H."/>
            <person name="Berthelot C."/>
            <person name="Roest Crollius H."/>
            <person name="Guiguen Y."/>
        </authorList>
    </citation>
    <scope>NUCLEOTIDE SEQUENCE</scope>
    <source>
        <strain evidence="4">NC1722</strain>
    </source>
</reference>
<dbReference type="AlphaFoldDB" id="A0AAD7RVT9"/>
<protein>
    <recommendedName>
        <fullName evidence="2">ribonuclease H</fullName>
        <ecNumber evidence="2">3.1.26.4</ecNumber>
    </recommendedName>
</protein>
<organism evidence="4 5">
    <name type="scientific">Aldrovandia affinis</name>
    <dbReference type="NCBI Taxonomy" id="143900"/>
    <lineage>
        <taxon>Eukaryota</taxon>
        <taxon>Metazoa</taxon>
        <taxon>Chordata</taxon>
        <taxon>Craniata</taxon>
        <taxon>Vertebrata</taxon>
        <taxon>Euteleostomi</taxon>
        <taxon>Actinopterygii</taxon>
        <taxon>Neopterygii</taxon>
        <taxon>Teleostei</taxon>
        <taxon>Notacanthiformes</taxon>
        <taxon>Halosauridae</taxon>
        <taxon>Aldrovandia</taxon>
    </lineage>
</organism>
<dbReference type="Proteomes" id="UP001221898">
    <property type="component" value="Unassembled WGS sequence"/>
</dbReference>
<keyword evidence="5" id="KW-1185">Reference proteome</keyword>
<evidence type="ECO:0000256" key="2">
    <source>
        <dbReference type="ARBA" id="ARBA00012180"/>
    </source>
</evidence>
<dbReference type="Gene3D" id="3.30.70.270">
    <property type="match status" value="1"/>
</dbReference>
<dbReference type="EC" id="3.1.26.4" evidence="2"/>
<evidence type="ECO:0000313" key="4">
    <source>
        <dbReference type="EMBL" id="KAJ8391284.1"/>
    </source>
</evidence>
<dbReference type="Pfam" id="PF00078">
    <property type="entry name" value="RVT_1"/>
    <property type="match status" value="1"/>
</dbReference>
<sequence>MFQRLMDHVLRFHREYAATYLDDVVIHDWSWDENLEQVCQVIQALRQAGLTANPSKCHVGLSEANYHRPGPPVAPAQEGRRFVLVIDHALLQWMVTLMHCPGSMHSGLMLLLSLARS</sequence>
<name>A0AAD7RVT9_9TELE</name>
<comment type="caution">
    <text evidence="4">The sequence shown here is derived from an EMBL/GenBank/DDBJ whole genome shotgun (WGS) entry which is preliminary data.</text>
</comment>
<accession>A0AAD7RVT9</accession>
<comment type="similarity">
    <text evidence="1">Belongs to the beta type-B retroviral polymerase family. HERV class-II K(HML-2) pol subfamily.</text>
</comment>
<evidence type="ECO:0000256" key="1">
    <source>
        <dbReference type="ARBA" id="ARBA00010879"/>
    </source>
</evidence>
<dbReference type="InterPro" id="IPR000477">
    <property type="entry name" value="RT_dom"/>
</dbReference>
<dbReference type="EMBL" id="JAINUG010000159">
    <property type="protein sequence ID" value="KAJ8391284.1"/>
    <property type="molecule type" value="Genomic_DNA"/>
</dbReference>
<gene>
    <name evidence="4" type="ORF">AAFF_G00090710</name>
</gene>
<feature type="domain" description="Reverse transcriptase" evidence="3">
    <location>
        <begin position="1"/>
        <end position="61"/>
    </location>
</feature>
<dbReference type="InterPro" id="IPR043502">
    <property type="entry name" value="DNA/RNA_pol_sf"/>
</dbReference>
<dbReference type="InterPro" id="IPR043128">
    <property type="entry name" value="Rev_trsase/Diguanyl_cyclase"/>
</dbReference>
<proteinExistence type="inferred from homology"/>